<dbReference type="InterPro" id="IPR003598">
    <property type="entry name" value="Ig_sub2"/>
</dbReference>
<dbReference type="InterPro" id="IPR036179">
    <property type="entry name" value="Ig-like_dom_sf"/>
</dbReference>
<dbReference type="Pfam" id="PF13927">
    <property type="entry name" value="Ig_3"/>
    <property type="match status" value="1"/>
</dbReference>
<evidence type="ECO:0000313" key="4">
    <source>
        <dbReference type="Proteomes" id="UP001430953"/>
    </source>
</evidence>
<accession>A0AAW2FJM1</accession>
<feature type="domain" description="Ig-like" evidence="2">
    <location>
        <begin position="140"/>
        <end position="252"/>
    </location>
</feature>
<dbReference type="FunFam" id="2.60.40.10:FF:000129">
    <property type="entry name" value="CLUMA_CG018772, isoform A"/>
    <property type="match status" value="1"/>
</dbReference>
<dbReference type="GO" id="GO:0032589">
    <property type="term" value="C:neuron projection membrane"/>
    <property type="evidence" value="ECO:0007669"/>
    <property type="project" value="TreeGrafter"/>
</dbReference>
<dbReference type="InterPro" id="IPR007110">
    <property type="entry name" value="Ig-like_dom"/>
</dbReference>
<keyword evidence="4" id="KW-1185">Reference proteome</keyword>
<evidence type="ECO:0000259" key="2">
    <source>
        <dbReference type="PROSITE" id="PS50835"/>
    </source>
</evidence>
<dbReference type="PROSITE" id="PS50835">
    <property type="entry name" value="IG_LIKE"/>
    <property type="match status" value="2"/>
</dbReference>
<dbReference type="SMART" id="SM00408">
    <property type="entry name" value="IGc2"/>
    <property type="match status" value="2"/>
</dbReference>
<name>A0AAW2FJM1_9HYME</name>
<feature type="signal peptide" evidence="1">
    <location>
        <begin position="1"/>
        <end position="20"/>
    </location>
</feature>
<evidence type="ECO:0000256" key="1">
    <source>
        <dbReference type="SAM" id="SignalP"/>
    </source>
</evidence>
<dbReference type="Proteomes" id="UP001430953">
    <property type="component" value="Unassembled WGS sequence"/>
</dbReference>
<dbReference type="AlphaFoldDB" id="A0AAW2FJM1"/>
<dbReference type="Gene3D" id="2.60.40.10">
    <property type="entry name" value="Immunoglobulins"/>
    <property type="match status" value="2"/>
</dbReference>
<dbReference type="InterPro" id="IPR003599">
    <property type="entry name" value="Ig_sub"/>
</dbReference>
<reference evidence="3 4" key="1">
    <citation type="submission" date="2023-03" db="EMBL/GenBank/DDBJ databases">
        <title>High recombination rates correlate with genetic variation in Cardiocondyla obscurior ants.</title>
        <authorList>
            <person name="Errbii M."/>
        </authorList>
    </citation>
    <scope>NUCLEOTIDE SEQUENCE [LARGE SCALE GENOMIC DNA]</scope>
    <source>
        <strain evidence="3">Alpha-2009</strain>
        <tissue evidence="3">Whole body</tissue>
    </source>
</reference>
<feature type="chain" id="PRO_5043856247" description="Ig-like domain-containing protein" evidence="1">
    <location>
        <begin position="21"/>
        <end position="330"/>
    </location>
</feature>
<dbReference type="SMART" id="SM00409">
    <property type="entry name" value="IG"/>
    <property type="match status" value="2"/>
</dbReference>
<dbReference type="Pfam" id="PF07679">
    <property type="entry name" value="I-set"/>
    <property type="match status" value="1"/>
</dbReference>
<dbReference type="FunFam" id="2.60.40.10:FF:001633">
    <property type="entry name" value="Uncharacterized protein, isoform A"/>
    <property type="match status" value="1"/>
</dbReference>
<dbReference type="InterPro" id="IPR013783">
    <property type="entry name" value="Ig-like_fold"/>
</dbReference>
<gene>
    <name evidence="3" type="ORF">PUN28_011689</name>
</gene>
<dbReference type="InterPro" id="IPR013098">
    <property type="entry name" value="Ig_I-set"/>
</dbReference>
<dbReference type="GO" id="GO:0050808">
    <property type="term" value="P:synapse organization"/>
    <property type="evidence" value="ECO:0007669"/>
    <property type="project" value="TreeGrafter"/>
</dbReference>
<dbReference type="SUPFAM" id="SSF48726">
    <property type="entry name" value="Immunoglobulin"/>
    <property type="match status" value="2"/>
</dbReference>
<comment type="caution">
    <text evidence="3">The sequence shown here is derived from an EMBL/GenBank/DDBJ whole genome shotgun (WGS) entry which is preliminary data.</text>
</comment>
<protein>
    <recommendedName>
        <fullName evidence="2">Ig-like domain-containing protein</fullName>
    </recommendedName>
</protein>
<dbReference type="InterPro" id="IPR037448">
    <property type="entry name" value="Zig-8"/>
</dbReference>
<evidence type="ECO:0000313" key="3">
    <source>
        <dbReference type="EMBL" id="KAL0114556.1"/>
    </source>
</evidence>
<sequence>MLCRWLAVLVLAGILLVIEAIAISQGTFTRDQRVLSGSLVQGSHNVSGVPAFETNVPRNVTTAVGQTAFLHCRVHQLGDKEVSWMRKRDMHILSAGILMYTSDLRFQVIHPDKSENWTLQIKSPQQRDSGVYECQVSTEPKMSLNYTLNVVEARARILGTADIYVKTGSLLTLTCLMSQGPHDLGTVAWYRGNQAVVTSPRSENDVEAEPRITVETEWSDALTSRLRITHAKLSDSGNYSCVPTVAERASVNVHVINGKFTGNAITDPRDKIIPISTSITYPGVLLTRPFVYRSALTLSRTTYPFTDDFIYSHACPQEIKILKRTPFDRK</sequence>
<keyword evidence="1" id="KW-0732">Signal</keyword>
<dbReference type="PANTHER" id="PTHR23279">
    <property type="entry name" value="DEFECTIVE PROBOSCIS EXTENSION RESPONSE DPR -RELATED"/>
    <property type="match status" value="1"/>
</dbReference>
<feature type="domain" description="Ig-like" evidence="2">
    <location>
        <begin position="50"/>
        <end position="137"/>
    </location>
</feature>
<proteinExistence type="predicted"/>
<dbReference type="EMBL" id="JADYXP020000011">
    <property type="protein sequence ID" value="KAL0114556.1"/>
    <property type="molecule type" value="Genomic_DNA"/>
</dbReference>
<dbReference type="CDD" id="cd00099">
    <property type="entry name" value="IgV"/>
    <property type="match status" value="1"/>
</dbReference>
<dbReference type="PANTHER" id="PTHR23279:SF4">
    <property type="entry name" value="DEFECTIVE PROBOSCIS EXTENSION RESPONSE 2, ISOFORM F-RELATED"/>
    <property type="match status" value="1"/>
</dbReference>
<organism evidence="3 4">
    <name type="scientific">Cardiocondyla obscurior</name>
    <dbReference type="NCBI Taxonomy" id="286306"/>
    <lineage>
        <taxon>Eukaryota</taxon>
        <taxon>Metazoa</taxon>
        <taxon>Ecdysozoa</taxon>
        <taxon>Arthropoda</taxon>
        <taxon>Hexapoda</taxon>
        <taxon>Insecta</taxon>
        <taxon>Pterygota</taxon>
        <taxon>Neoptera</taxon>
        <taxon>Endopterygota</taxon>
        <taxon>Hymenoptera</taxon>
        <taxon>Apocrita</taxon>
        <taxon>Aculeata</taxon>
        <taxon>Formicoidea</taxon>
        <taxon>Formicidae</taxon>
        <taxon>Myrmicinae</taxon>
        <taxon>Cardiocondyla</taxon>
    </lineage>
</organism>